<evidence type="ECO:0000313" key="4">
    <source>
        <dbReference type="Proteomes" id="UP001367508"/>
    </source>
</evidence>
<evidence type="ECO:0000256" key="1">
    <source>
        <dbReference type="SAM" id="MobiDB-lite"/>
    </source>
</evidence>
<accession>A0AAN9MXM3</accession>
<keyword evidence="2" id="KW-1133">Transmembrane helix</keyword>
<evidence type="ECO:0000313" key="3">
    <source>
        <dbReference type="EMBL" id="KAK7362577.1"/>
    </source>
</evidence>
<gene>
    <name evidence="3" type="ORF">VNO77_04694</name>
</gene>
<feature type="transmembrane region" description="Helical" evidence="2">
    <location>
        <begin position="12"/>
        <end position="30"/>
    </location>
</feature>
<keyword evidence="2" id="KW-0812">Transmembrane</keyword>
<protein>
    <submittedName>
        <fullName evidence="3">Uncharacterized protein</fullName>
    </submittedName>
</protein>
<proteinExistence type="predicted"/>
<dbReference type="PANTHER" id="PTHR35094:SF1">
    <property type="entry name" value="PROTEIN, PUTATIVE-RELATED"/>
    <property type="match status" value="1"/>
</dbReference>
<keyword evidence="4" id="KW-1185">Reference proteome</keyword>
<feature type="region of interest" description="Disordered" evidence="1">
    <location>
        <begin position="34"/>
        <end position="90"/>
    </location>
</feature>
<comment type="caution">
    <text evidence="3">The sequence shown here is derived from an EMBL/GenBank/DDBJ whole genome shotgun (WGS) entry which is preliminary data.</text>
</comment>
<keyword evidence="2" id="KW-0472">Membrane</keyword>
<evidence type="ECO:0000256" key="2">
    <source>
        <dbReference type="SAM" id="Phobius"/>
    </source>
</evidence>
<sequence>MFIKGHQIKVPMFLNLVLVVIYATASVNFVESRKLDETPVPATNGTDEKCTPCGTSYPSPPPPAIPPPSPPPPSPKKPPSSQYCPPPPPSSFIYITGPPGNLYPVDENFSGAIIHRHHRSFFTFFLLLLIGLFINLAF</sequence>
<dbReference type="EMBL" id="JAYMYQ010000001">
    <property type="protein sequence ID" value="KAK7362577.1"/>
    <property type="molecule type" value="Genomic_DNA"/>
</dbReference>
<dbReference type="AlphaFoldDB" id="A0AAN9MXM3"/>
<organism evidence="3 4">
    <name type="scientific">Canavalia gladiata</name>
    <name type="common">Sword bean</name>
    <name type="synonym">Dolichos gladiatus</name>
    <dbReference type="NCBI Taxonomy" id="3824"/>
    <lineage>
        <taxon>Eukaryota</taxon>
        <taxon>Viridiplantae</taxon>
        <taxon>Streptophyta</taxon>
        <taxon>Embryophyta</taxon>
        <taxon>Tracheophyta</taxon>
        <taxon>Spermatophyta</taxon>
        <taxon>Magnoliopsida</taxon>
        <taxon>eudicotyledons</taxon>
        <taxon>Gunneridae</taxon>
        <taxon>Pentapetalae</taxon>
        <taxon>rosids</taxon>
        <taxon>fabids</taxon>
        <taxon>Fabales</taxon>
        <taxon>Fabaceae</taxon>
        <taxon>Papilionoideae</taxon>
        <taxon>50 kb inversion clade</taxon>
        <taxon>NPAAA clade</taxon>
        <taxon>indigoferoid/millettioid clade</taxon>
        <taxon>Phaseoleae</taxon>
        <taxon>Canavalia</taxon>
    </lineage>
</organism>
<dbReference type="Proteomes" id="UP001367508">
    <property type="component" value="Unassembled WGS sequence"/>
</dbReference>
<feature type="compositionally biased region" description="Pro residues" evidence="1">
    <location>
        <begin position="58"/>
        <end position="90"/>
    </location>
</feature>
<dbReference type="PANTHER" id="PTHR35094">
    <property type="entry name" value="LEUCINE-RICH REPEAT EXTENSIN-LIKE PROTEIN 2"/>
    <property type="match status" value="1"/>
</dbReference>
<name>A0AAN9MXM3_CANGL</name>
<reference evidence="3 4" key="1">
    <citation type="submission" date="2024-01" db="EMBL/GenBank/DDBJ databases">
        <title>The genomes of 5 underutilized Papilionoideae crops provide insights into root nodulation and disease resistanc.</title>
        <authorList>
            <person name="Jiang F."/>
        </authorList>
    </citation>
    <scope>NUCLEOTIDE SEQUENCE [LARGE SCALE GENOMIC DNA]</scope>
    <source>
        <strain evidence="3">LVBAO_FW01</strain>
        <tissue evidence="3">Leaves</tissue>
    </source>
</reference>
<feature type="transmembrane region" description="Helical" evidence="2">
    <location>
        <begin position="120"/>
        <end position="137"/>
    </location>
</feature>